<feature type="domain" description="YncI copper-binding" evidence="2">
    <location>
        <begin position="23"/>
        <end position="164"/>
    </location>
</feature>
<dbReference type="CDD" id="cd08545">
    <property type="entry name" value="YcnI_like"/>
    <property type="match status" value="1"/>
</dbReference>
<reference evidence="3 4" key="1">
    <citation type="submission" date="2014-07" db="EMBL/GenBank/DDBJ databases">
        <title>Draft Genome Sequence of Gephyronic Acid Producer, Cystobacter violaceus Strain Cb vi76.</title>
        <authorList>
            <person name="Stevens D.C."/>
            <person name="Young J."/>
            <person name="Carmichael R."/>
            <person name="Tan J."/>
            <person name="Taylor R.E."/>
        </authorList>
    </citation>
    <scope>NUCLEOTIDE SEQUENCE [LARGE SCALE GENOMIC DNA]</scope>
    <source>
        <strain evidence="3 4">Cb vi76</strain>
    </source>
</reference>
<accession>A0A084SS72</accession>
<protein>
    <recommendedName>
        <fullName evidence="2">YncI copper-binding domain-containing protein</fullName>
    </recommendedName>
</protein>
<dbReference type="EMBL" id="JPMI01000150">
    <property type="protein sequence ID" value="KFA91307.1"/>
    <property type="molecule type" value="Genomic_DNA"/>
</dbReference>
<name>A0A084SS72_9BACT</name>
<evidence type="ECO:0000256" key="1">
    <source>
        <dbReference type="SAM" id="SignalP"/>
    </source>
</evidence>
<dbReference type="RefSeq" id="WP_043399037.1">
    <property type="nucleotide sequence ID" value="NZ_JPMI01000150.1"/>
</dbReference>
<comment type="caution">
    <text evidence="3">The sequence shown here is derived from an EMBL/GenBank/DDBJ whole genome shotgun (WGS) entry which is preliminary data.</text>
</comment>
<dbReference type="InterPro" id="IPR012533">
    <property type="entry name" value="YcnI-copper_dom"/>
</dbReference>
<evidence type="ECO:0000313" key="3">
    <source>
        <dbReference type="EMBL" id="KFA91307.1"/>
    </source>
</evidence>
<proteinExistence type="predicted"/>
<dbReference type="AlphaFoldDB" id="A0A084SS72"/>
<feature type="chain" id="PRO_5001781741" description="YncI copper-binding domain-containing protein" evidence="1">
    <location>
        <begin position="23"/>
        <end position="235"/>
    </location>
</feature>
<evidence type="ECO:0000313" key="4">
    <source>
        <dbReference type="Proteomes" id="UP000028547"/>
    </source>
</evidence>
<sequence>MKAPSSTLFAVATVLLCHTAQAHISVTSGPAFAAKSQELTFKVGHGCNGADTYRVEIRIPDGVGGVRPLDSTFGKAVVSKDGTGKITSVTWTKAAADVLPSDTQLYKFTLNAALPDTPFTPLFFPTIQTCRAADGTESTTEWVGTSTEHNHLRPEDSSAYPAPYVFLLPARTPGWNKYTVEQHVHDLSVFADAQIVWAGSAAYSANPSTLQLIEKEPNTQVLSAIHPGTEIWVKY</sequence>
<dbReference type="Proteomes" id="UP000028547">
    <property type="component" value="Unassembled WGS sequence"/>
</dbReference>
<dbReference type="Gene3D" id="2.60.40.2230">
    <property type="entry name" value="Uncharacterised protein YcnI-like PF07987, DUF1775"/>
    <property type="match status" value="1"/>
</dbReference>
<dbReference type="Pfam" id="PF07987">
    <property type="entry name" value="DUF1775"/>
    <property type="match status" value="1"/>
</dbReference>
<evidence type="ECO:0000259" key="2">
    <source>
        <dbReference type="Pfam" id="PF07987"/>
    </source>
</evidence>
<organism evidence="3 4">
    <name type="scientific">Archangium violaceum Cb vi76</name>
    <dbReference type="NCBI Taxonomy" id="1406225"/>
    <lineage>
        <taxon>Bacteria</taxon>
        <taxon>Pseudomonadati</taxon>
        <taxon>Myxococcota</taxon>
        <taxon>Myxococcia</taxon>
        <taxon>Myxococcales</taxon>
        <taxon>Cystobacterineae</taxon>
        <taxon>Archangiaceae</taxon>
        <taxon>Archangium</taxon>
    </lineage>
</organism>
<dbReference type="InterPro" id="IPR038507">
    <property type="entry name" value="YcnI-like_sf"/>
</dbReference>
<keyword evidence="1" id="KW-0732">Signal</keyword>
<feature type="signal peptide" evidence="1">
    <location>
        <begin position="1"/>
        <end position="22"/>
    </location>
</feature>
<gene>
    <name evidence="3" type="ORF">Q664_22710</name>
</gene>